<name>A0A0D8HEG5_9ACTN</name>
<gene>
    <name evidence="1" type="ORF">AXFE_28330</name>
</gene>
<dbReference type="EMBL" id="JXYS01000088">
    <property type="protein sequence ID" value="KJF16330.1"/>
    <property type="molecule type" value="Genomic_DNA"/>
</dbReference>
<comment type="caution">
    <text evidence="1">The sequence shown here is derived from an EMBL/GenBank/DDBJ whole genome shotgun (WGS) entry which is preliminary data.</text>
</comment>
<keyword evidence="2" id="KW-1185">Reference proteome</keyword>
<organism evidence="1 2">
    <name type="scientific">Acidithrix ferrooxidans</name>
    <dbReference type="NCBI Taxonomy" id="1280514"/>
    <lineage>
        <taxon>Bacteria</taxon>
        <taxon>Bacillati</taxon>
        <taxon>Actinomycetota</taxon>
        <taxon>Acidimicrobiia</taxon>
        <taxon>Acidimicrobiales</taxon>
        <taxon>Acidimicrobiaceae</taxon>
        <taxon>Acidithrix</taxon>
    </lineage>
</organism>
<evidence type="ECO:0000313" key="1">
    <source>
        <dbReference type="EMBL" id="KJF16330.1"/>
    </source>
</evidence>
<dbReference type="STRING" id="1280514.AXFE_28330"/>
<dbReference type="AlphaFoldDB" id="A0A0D8HEG5"/>
<accession>A0A0D8HEG5</accession>
<proteinExistence type="predicted"/>
<dbReference type="Proteomes" id="UP000032360">
    <property type="component" value="Unassembled WGS sequence"/>
</dbReference>
<protein>
    <submittedName>
        <fullName evidence="1">Uncharacterized protein</fullName>
    </submittedName>
</protein>
<evidence type="ECO:0000313" key="2">
    <source>
        <dbReference type="Proteomes" id="UP000032360"/>
    </source>
</evidence>
<reference evidence="1 2" key="1">
    <citation type="submission" date="2015-01" db="EMBL/GenBank/DDBJ databases">
        <title>Draft genome of the acidophilic iron oxidizer Acidithrix ferrooxidans strain Py-F3.</title>
        <authorList>
            <person name="Poehlein A."/>
            <person name="Eisen S."/>
            <person name="Schloemann M."/>
            <person name="Johnson B.D."/>
            <person name="Daniel R."/>
            <person name="Muehling M."/>
        </authorList>
    </citation>
    <scope>NUCLEOTIDE SEQUENCE [LARGE SCALE GENOMIC DNA]</scope>
    <source>
        <strain evidence="1 2">Py-F3</strain>
    </source>
</reference>
<sequence>MSSHNAELSSIQSALEEITHRIKVIADTATADPNDASSPHLVALERSLASAIRSIIKAQKAK</sequence>
<dbReference type="RefSeq" id="WP_052606512.1">
    <property type="nucleotide sequence ID" value="NZ_JXYS01000088.1"/>
</dbReference>